<evidence type="ECO:0000313" key="2">
    <source>
        <dbReference type="EMBL" id="KXS09907.1"/>
    </source>
</evidence>
<evidence type="ECO:0000313" key="3">
    <source>
        <dbReference type="Proteomes" id="UP000070544"/>
    </source>
</evidence>
<protein>
    <submittedName>
        <fullName evidence="2">Uncharacterized protein</fullName>
    </submittedName>
</protein>
<gene>
    <name evidence="2" type="ORF">M427DRAFT_149320</name>
</gene>
<dbReference type="EMBL" id="KQ965844">
    <property type="protein sequence ID" value="KXS09907.1"/>
    <property type="molecule type" value="Genomic_DNA"/>
</dbReference>
<organism evidence="2 3">
    <name type="scientific">Gonapodya prolifera (strain JEL478)</name>
    <name type="common">Monoblepharis prolifera</name>
    <dbReference type="NCBI Taxonomy" id="1344416"/>
    <lineage>
        <taxon>Eukaryota</taxon>
        <taxon>Fungi</taxon>
        <taxon>Fungi incertae sedis</taxon>
        <taxon>Chytridiomycota</taxon>
        <taxon>Chytridiomycota incertae sedis</taxon>
        <taxon>Monoblepharidomycetes</taxon>
        <taxon>Monoblepharidales</taxon>
        <taxon>Gonapodyaceae</taxon>
        <taxon>Gonapodya</taxon>
    </lineage>
</organism>
<name>A0A138ZZH1_GONPJ</name>
<keyword evidence="3" id="KW-1185">Reference proteome</keyword>
<sequence length="369" mass="39854">MLRLLCDIHFGAPSSNAVLVPTDPTAATFVKVVDVKAPAVAPTYIGPPINLVVLGTGRRATFLINLLIRTTRAPIARLVLGDSTEEGLNSGEQEVRYTLERYPREGGTITETVLLRDGVEGVEDRVRAMELPKSVTPINGKWNKWCLVASINAHHRRDVLPVAAFGGKNIFTEENVEAAERIKDEVQAKGGPRQTVFRHCPVYPSVEDPFTSGGDVEDNAIALIQFRSPGNFPPLVYVRARATPCSPLRSRGADLQTGVLRSKKVSTTENHKSTVAGDSHGSGDEWQIRQWWGEIVTVGSEMEASTSAVGDGGATAGEVGRKSHVATVRDMLENNECFGDRTTPSILPSFRNDQTVVDTGRDNGAAASM</sequence>
<evidence type="ECO:0000256" key="1">
    <source>
        <dbReference type="SAM" id="MobiDB-lite"/>
    </source>
</evidence>
<feature type="region of interest" description="Disordered" evidence="1">
    <location>
        <begin position="263"/>
        <end position="282"/>
    </location>
</feature>
<dbReference type="AlphaFoldDB" id="A0A138ZZH1"/>
<reference evidence="2 3" key="1">
    <citation type="journal article" date="2015" name="Genome Biol. Evol.">
        <title>Phylogenomic analyses indicate that early fungi evolved digesting cell walls of algal ancestors of land plants.</title>
        <authorList>
            <person name="Chang Y."/>
            <person name="Wang S."/>
            <person name="Sekimoto S."/>
            <person name="Aerts A.L."/>
            <person name="Choi C."/>
            <person name="Clum A."/>
            <person name="LaButti K.M."/>
            <person name="Lindquist E.A."/>
            <person name="Yee Ngan C."/>
            <person name="Ohm R.A."/>
            <person name="Salamov A.A."/>
            <person name="Grigoriev I.V."/>
            <person name="Spatafora J.W."/>
            <person name="Berbee M.L."/>
        </authorList>
    </citation>
    <scope>NUCLEOTIDE SEQUENCE [LARGE SCALE GENOMIC DNA]</scope>
    <source>
        <strain evidence="2 3">JEL478</strain>
    </source>
</reference>
<accession>A0A138ZZH1</accession>
<proteinExistence type="predicted"/>
<dbReference type="Proteomes" id="UP000070544">
    <property type="component" value="Unassembled WGS sequence"/>
</dbReference>